<dbReference type="GeneID" id="30963345"/>
<evidence type="ECO:0000313" key="2">
    <source>
        <dbReference type="EMBL" id="ODV58281.1"/>
    </source>
</evidence>
<evidence type="ECO:0000259" key="1">
    <source>
        <dbReference type="Pfam" id="PF09811"/>
    </source>
</evidence>
<dbReference type="EMBL" id="KV454493">
    <property type="protein sequence ID" value="ODV58281.1"/>
    <property type="molecule type" value="Genomic_DNA"/>
</dbReference>
<organism evidence="2 3">
    <name type="scientific">Ascoidea rubescens DSM 1968</name>
    <dbReference type="NCBI Taxonomy" id="1344418"/>
    <lineage>
        <taxon>Eukaryota</taxon>
        <taxon>Fungi</taxon>
        <taxon>Dikarya</taxon>
        <taxon>Ascomycota</taxon>
        <taxon>Saccharomycotina</taxon>
        <taxon>Saccharomycetes</taxon>
        <taxon>Ascoideaceae</taxon>
        <taxon>Ascoidea</taxon>
    </lineage>
</organism>
<name>A0A1D2V9D2_9ASCO</name>
<feature type="non-terminal residue" evidence="2">
    <location>
        <position position="1"/>
    </location>
</feature>
<dbReference type="InterPro" id="IPR019191">
    <property type="entry name" value="Essential_protein_Yae1_N"/>
</dbReference>
<protein>
    <recommendedName>
        <fullName evidence="1">Essential protein Yae1 N-terminal domain-containing protein</fullName>
    </recommendedName>
</protein>
<dbReference type="RefSeq" id="XP_020044588.1">
    <property type="nucleotide sequence ID" value="XM_020189709.1"/>
</dbReference>
<proteinExistence type="predicted"/>
<dbReference type="STRING" id="1344418.A0A1D2V9D2"/>
<dbReference type="AlphaFoldDB" id="A0A1D2V9D2"/>
<feature type="non-terminal residue" evidence="2">
    <location>
        <position position="109"/>
    </location>
</feature>
<feature type="domain" description="Essential protein Yae1 N-terminal" evidence="1">
    <location>
        <begin position="9"/>
        <end position="47"/>
    </location>
</feature>
<dbReference type="InParanoid" id="A0A1D2V9D2"/>
<dbReference type="Pfam" id="PF09811">
    <property type="entry name" value="Yae1_N"/>
    <property type="match status" value="1"/>
</dbReference>
<dbReference type="Proteomes" id="UP000095038">
    <property type="component" value="Unassembled WGS sequence"/>
</dbReference>
<sequence>LRRKHGKEGYLDGKTKAGEENLQLGFDEGYPVGAKLALQAGEVLGMLQMQLFLGLVPEGVSSSEAAAAQEAIRVALERAQSRLHITAVLSQQYFSERFDLLESKHPVIA</sequence>
<accession>A0A1D2V9D2</accession>
<evidence type="ECO:0000313" key="3">
    <source>
        <dbReference type="Proteomes" id="UP000095038"/>
    </source>
</evidence>
<keyword evidence="3" id="KW-1185">Reference proteome</keyword>
<gene>
    <name evidence="2" type="ORF">ASCRUDRAFT_21828</name>
</gene>
<dbReference type="OrthoDB" id="20086at2759"/>
<reference evidence="3" key="1">
    <citation type="submission" date="2016-05" db="EMBL/GenBank/DDBJ databases">
        <title>Comparative genomics of biotechnologically important yeasts.</title>
        <authorList>
            <consortium name="DOE Joint Genome Institute"/>
            <person name="Riley R."/>
            <person name="Haridas S."/>
            <person name="Wolfe K.H."/>
            <person name="Lopes M.R."/>
            <person name="Hittinger C.T."/>
            <person name="Goker M."/>
            <person name="Salamov A."/>
            <person name="Wisecaver J."/>
            <person name="Long T.M."/>
            <person name="Aerts A.L."/>
            <person name="Barry K."/>
            <person name="Choi C."/>
            <person name="Clum A."/>
            <person name="Coughlan A.Y."/>
            <person name="Deshpande S."/>
            <person name="Douglass A.P."/>
            <person name="Hanson S.J."/>
            <person name="Klenk H.-P."/>
            <person name="Labutti K."/>
            <person name="Lapidus A."/>
            <person name="Lindquist E."/>
            <person name="Lipzen A."/>
            <person name="Meier-Kolthoff J.P."/>
            <person name="Ohm R.A."/>
            <person name="Otillar R.P."/>
            <person name="Pangilinan J."/>
            <person name="Peng Y."/>
            <person name="Rokas A."/>
            <person name="Rosa C.A."/>
            <person name="Scheuner C."/>
            <person name="Sibirny A.A."/>
            <person name="Slot J.C."/>
            <person name="Stielow J.B."/>
            <person name="Sun H."/>
            <person name="Kurtzman C.P."/>
            <person name="Blackwell M."/>
            <person name="Grigoriev I.V."/>
            <person name="Jeffries T.W."/>
        </authorList>
    </citation>
    <scope>NUCLEOTIDE SEQUENCE [LARGE SCALE GENOMIC DNA]</scope>
    <source>
        <strain evidence="3">DSM 1968</strain>
    </source>
</reference>